<comment type="caution">
    <text evidence="1">The sequence shown here is derived from an EMBL/GenBank/DDBJ whole genome shotgun (WGS) entry which is preliminary data.</text>
</comment>
<reference evidence="1" key="1">
    <citation type="submission" date="2022-07" db="EMBL/GenBank/DDBJ databases">
        <authorList>
            <person name="Otstavnykh N."/>
            <person name="Isaeva M."/>
            <person name="Bystritskaya E."/>
        </authorList>
    </citation>
    <scope>NUCLEOTIDE SEQUENCE</scope>
    <source>
        <strain evidence="1">KCTC 52189</strain>
    </source>
</reference>
<dbReference type="RefSeq" id="WP_306737271.1">
    <property type="nucleotide sequence ID" value="NZ_JANHAX010000007.1"/>
</dbReference>
<proteinExistence type="predicted"/>
<dbReference type="EMBL" id="JANHAX010000007">
    <property type="protein sequence ID" value="MDQ2091964.1"/>
    <property type="molecule type" value="Genomic_DNA"/>
</dbReference>
<evidence type="ECO:0000313" key="1">
    <source>
        <dbReference type="EMBL" id="MDQ2091964.1"/>
    </source>
</evidence>
<accession>A0AAE3WG11</accession>
<organism evidence="1 2">
    <name type="scientific">Marimonas arenosa</name>
    <dbReference type="NCBI Taxonomy" id="1795305"/>
    <lineage>
        <taxon>Bacteria</taxon>
        <taxon>Pseudomonadati</taxon>
        <taxon>Pseudomonadota</taxon>
        <taxon>Alphaproteobacteria</taxon>
        <taxon>Rhodobacterales</taxon>
        <taxon>Paracoccaceae</taxon>
        <taxon>Marimonas</taxon>
    </lineage>
</organism>
<dbReference type="AlphaFoldDB" id="A0AAE3WG11"/>
<protein>
    <submittedName>
        <fullName evidence="1">Uncharacterized protein</fullName>
    </submittedName>
</protein>
<keyword evidence="2" id="KW-1185">Reference proteome</keyword>
<reference evidence="1" key="2">
    <citation type="submission" date="2023-02" db="EMBL/GenBank/DDBJ databases">
        <title>'Rhodoalgimonas zhirmunskyi' gen. nov., isolated from a red alga.</title>
        <authorList>
            <person name="Nedashkovskaya O.I."/>
            <person name="Otstavnykh N.Y."/>
            <person name="Bystritskaya E.P."/>
            <person name="Balabanova L.A."/>
            <person name="Isaeva M.P."/>
        </authorList>
    </citation>
    <scope>NUCLEOTIDE SEQUENCE</scope>
    <source>
        <strain evidence="1">KCTC 52189</strain>
    </source>
</reference>
<evidence type="ECO:0000313" key="2">
    <source>
        <dbReference type="Proteomes" id="UP001226762"/>
    </source>
</evidence>
<dbReference type="Proteomes" id="UP001226762">
    <property type="component" value="Unassembled WGS sequence"/>
</dbReference>
<name>A0AAE3WG11_9RHOB</name>
<sequence length="175" mass="19155">MTGAKSADPRGFLRHQLPPVPQGWVRRDYLRGEGEAVVQGAHELGRTARLRAGGDLERFGFYTAGGGDQLAQVYAKGDQRIVLGLRRPPRVFAPGKAALAVTALAHGAEMPHEAEIVAGDLIFRRRVRALPETEALMPYDFYRADAPGGMVIELISNTPLEEVEAFLARIDLARR</sequence>
<gene>
    <name evidence="1" type="ORF">NO357_18845</name>
</gene>